<dbReference type="EMBL" id="FRCT01000015">
    <property type="protein sequence ID" value="SHM81066.1"/>
    <property type="molecule type" value="Genomic_DNA"/>
</dbReference>
<dbReference type="SUPFAM" id="SSF52172">
    <property type="entry name" value="CheY-like"/>
    <property type="match status" value="1"/>
</dbReference>
<dbReference type="Gene3D" id="3.40.50.2300">
    <property type="match status" value="1"/>
</dbReference>
<dbReference type="AlphaFoldDB" id="A0A1M7LS31"/>
<sequence>MEKILVVSSNKNAAEALLDFLRESFKCTPKVVESAYQAKNVLEADMLTELVMINSPLMDESGVEFAEYVTEKTSSNCILLIKAELADKISERAEKAGIIIVGKPFSKTVLYQIVRTVDIAVNRSAELYLRNARLEEKINEIQTIDKAKFMLMEYKGMTEGEAHAYIEQYAMNKRKKKSIAALAIIDKLSEQYL</sequence>
<accession>A0A1M7LS31</accession>
<dbReference type="Proteomes" id="UP000184394">
    <property type="component" value="Unassembled WGS sequence"/>
</dbReference>
<evidence type="ECO:0000313" key="2">
    <source>
        <dbReference type="EMBL" id="SHM81066.1"/>
    </source>
</evidence>
<gene>
    <name evidence="2" type="ORF">SAMN04487860_11536</name>
</gene>
<dbReference type="InterPro" id="IPR011006">
    <property type="entry name" value="CheY-like_superfamily"/>
</dbReference>
<dbReference type="SMART" id="SM01012">
    <property type="entry name" value="ANTAR"/>
    <property type="match status" value="1"/>
</dbReference>
<dbReference type="Pfam" id="PF03861">
    <property type="entry name" value="ANTAR"/>
    <property type="match status" value="1"/>
</dbReference>
<proteinExistence type="predicted"/>
<evidence type="ECO:0000259" key="1">
    <source>
        <dbReference type="PROSITE" id="PS50921"/>
    </source>
</evidence>
<dbReference type="InterPro" id="IPR005561">
    <property type="entry name" value="ANTAR"/>
</dbReference>
<organism evidence="2 3">
    <name type="scientific">Ruminococcus flavefaciens</name>
    <dbReference type="NCBI Taxonomy" id="1265"/>
    <lineage>
        <taxon>Bacteria</taxon>
        <taxon>Bacillati</taxon>
        <taxon>Bacillota</taxon>
        <taxon>Clostridia</taxon>
        <taxon>Eubacteriales</taxon>
        <taxon>Oscillospiraceae</taxon>
        <taxon>Ruminococcus</taxon>
    </lineage>
</organism>
<feature type="domain" description="ANTAR" evidence="1">
    <location>
        <begin position="124"/>
        <end position="185"/>
    </location>
</feature>
<protein>
    <submittedName>
        <fullName evidence="2">Response regulator receiver and ANTAR domain protein</fullName>
    </submittedName>
</protein>
<dbReference type="OrthoDB" id="9808843at2"/>
<name>A0A1M7LS31_RUMFL</name>
<dbReference type="InterPro" id="IPR036388">
    <property type="entry name" value="WH-like_DNA-bd_sf"/>
</dbReference>
<dbReference type="RefSeq" id="WP_072952051.1">
    <property type="nucleotide sequence ID" value="NZ_FRCT01000015.1"/>
</dbReference>
<dbReference type="GO" id="GO:0003723">
    <property type="term" value="F:RNA binding"/>
    <property type="evidence" value="ECO:0007669"/>
    <property type="project" value="InterPro"/>
</dbReference>
<dbReference type="PROSITE" id="PS50921">
    <property type="entry name" value="ANTAR"/>
    <property type="match status" value="1"/>
</dbReference>
<dbReference type="Gene3D" id="1.10.10.10">
    <property type="entry name" value="Winged helix-like DNA-binding domain superfamily/Winged helix DNA-binding domain"/>
    <property type="match status" value="1"/>
</dbReference>
<evidence type="ECO:0000313" key="3">
    <source>
        <dbReference type="Proteomes" id="UP000184394"/>
    </source>
</evidence>
<reference evidence="2 3" key="1">
    <citation type="submission" date="2016-11" db="EMBL/GenBank/DDBJ databases">
        <authorList>
            <person name="Jaros S."/>
            <person name="Januszkiewicz K."/>
            <person name="Wedrychowicz H."/>
        </authorList>
    </citation>
    <scope>NUCLEOTIDE SEQUENCE [LARGE SCALE GENOMIC DNA]</scope>
    <source>
        <strain evidence="2 3">Y1</strain>
    </source>
</reference>